<dbReference type="PROSITE" id="PS50929">
    <property type="entry name" value="ABC_TM1F"/>
    <property type="match status" value="1"/>
</dbReference>
<dbReference type="InterPro" id="IPR027417">
    <property type="entry name" value="P-loop_NTPase"/>
</dbReference>
<accession>A0ABV4E4D5</accession>
<evidence type="ECO:0000313" key="14">
    <source>
        <dbReference type="Proteomes" id="UP001565243"/>
    </source>
</evidence>
<dbReference type="PANTHER" id="PTHR43394">
    <property type="entry name" value="ATP-DEPENDENT PERMEASE MDL1, MITOCHONDRIAL"/>
    <property type="match status" value="1"/>
</dbReference>
<evidence type="ECO:0000256" key="7">
    <source>
        <dbReference type="ARBA" id="ARBA00022989"/>
    </source>
</evidence>
<dbReference type="InterPro" id="IPR014223">
    <property type="entry name" value="ABC_CydC/D"/>
</dbReference>
<dbReference type="InterPro" id="IPR003593">
    <property type="entry name" value="AAA+_ATPase"/>
</dbReference>
<dbReference type="InterPro" id="IPR036640">
    <property type="entry name" value="ABC1_TM_sf"/>
</dbReference>
<evidence type="ECO:0000256" key="3">
    <source>
        <dbReference type="ARBA" id="ARBA00012191"/>
    </source>
</evidence>
<feature type="transmembrane region" description="Helical" evidence="10">
    <location>
        <begin position="250"/>
        <end position="270"/>
    </location>
</feature>
<keyword evidence="14" id="KW-1185">Reference proteome</keyword>
<dbReference type="InterPro" id="IPR003439">
    <property type="entry name" value="ABC_transporter-like_ATP-bd"/>
</dbReference>
<dbReference type="PANTHER" id="PTHR43394:SF1">
    <property type="entry name" value="ATP-BINDING CASSETTE SUB-FAMILY B MEMBER 10, MITOCHONDRIAL"/>
    <property type="match status" value="1"/>
</dbReference>
<keyword evidence="8 10" id="KW-0472">Membrane</keyword>
<feature type="transmembrane region" description="Helical" evidence="10">
    <location>
        <begin position="133"/>
        <end position="156"/>
    </location>
</feature>
<dbReference type="Pfam" id="PF00005">
    <property type="entry name" value="ABC_tran"/>
    <property type="match status" value="1"/>
</dbReference>
<dbReference type="PROSITE" id="PS00211">
    <property type="entry name" value="ABC_TRANSPORTER_1"/>
    <property type="match status" value="1"/>
</dbReference>
<evidence type="ECO:0000256" key="1">
    <source>
        <dbReference type="ARBA" id="ARBA00004651"/>
    </source>
</evidence>
<feature type="transmembrane region" description="Helical" evidence="10">
    <location>
        <begin position="162"/>
        <end position="182"/>
    </location>
</feature>
<dbReference type="NCBIfam" id="NF008364">
    <property type="entry name" value="PRK11160.1"/>
    <property type="match status" value="1"/>
</dbReference>
<dbReference type="EMBL" id="JBGFFX010000002">
    <property type="protein sequence ID" value="MEY8769726.1"/>
    <property type="molecule type" value="Genomic_DNA"/>
</dbReference>
<dbReference type="Gene3D" id="1.20.1560.10">
    <property type="entry name" value="ABC transporter type 1, transmembrane domain"/>
    <property type="match status" value="1"/>
</dbReference>
<dbReference type="CDD" id="cd18585">
    <property type="entry name" value="ABC_6TM_CydC"/>
    <property type="match status" value="1"/>
</dbReference>
<dbReference type="RefSeq" id="WP_369894910.1">
    <property type="nucleotide sequence ID" value="NZ_JBGFFX010000002.1"/>
</dbReference>
<feature type="domain" description="ABC transmembrane type-1" evidence="12">
    <location>
        <begin position="20"/>
        <end position="304"/>
    </location>
</feature>
<keyword evidence="7 10" id="KW-1133">Transmembrane helix</keyword>
<evidence type="ECO:0000256" key="10">
    <source>
        <dbReference type="SAM" id="Phobius"/>
    </source>
</evidence>
<evidence type="ECO:0000256" key="6">
    <source>
        <dbReference type="ARBA" id="ARBA00022840"/>
    </source>
</evidence>
<dbReference type="SUPFAM" id="SSF52540">
    <property type="entry name" value="P-loop containing nucleoside triphosphate hydrolases"/>
    <property type="match status" value="1"/>
</dbReference>
<dbReference type="Gene3D" id="3.40.50.300">
    <property type="entry name" value="P-loop containing nucleotide triphosphate hydrolases"/>
    <property type="match status" value="1"/>
</dbReference>
<feature type="domain" description="ABC transporter" evidence="11">
    <location>
        <begin position="334"/>
        <end position="566"/>
    </location>
</feature>
<dbReference type="InterPro" id="IPR011527">
    <property type="entry name" value="ABC1_TM_dom"/>
</dbReference>
<dbReference type="EC" id="7.6.2.2" evidence="3"/>
<evidence type="ECO:0000256" key="4">
    <source>
        <dbReference type="ARBA" id="ARBA00022692"/>
    </source>
</evidence>
<comment type="similarity">
    <text evidence="2">Belongs to the ABC transporter superfamily. Drug exporter-2 (TC 3.A.1.117) family.</text>
</comment>
<dbReference type="SUPFAM" id="SSF90123">
    <property type="entry name" value="ABC transporter transmembrane region"/>
    <property type="match status" value="1"/>
</dbReference>
<evidence type="ECO:0000256" key="5">
    <source>
        <dbReference type="ARBA" id="ARBA00022741"/>
    </source>
</evidence>
<gene>
    <name evidence="13" type="primary">cydC</name>
    <name evidence="13" type="ORF">AB6T85_04635</name>
</gene>
<reference evidence="13 14" key="1">
    <citation type="submission" date="2024-07" db="EMBL/GenBank/DDBJ databases">
        <authorList>
            <person name="Hebao G."/>
        </authorList>
    </citation>
    <scope>NUCLEOTIDE SEQUENCE [LARGE SCALE GENOMIC DNA]</scope>
    <source>
        <strain evidence="13 14">ACCC 02193</strain>
    </source>
</reference>
<proteinExistence type="inferred from homology"/>
<evidence type="ECO:0000256" key="8">
    <source>
        <dbReference type="ARBA" id="ARBA00023136"/>
    </source>
</evidence>
<evidence type="ECO:0000256" key="9">
    <source>
        <dbReference type="ARBA" id="ARBA00034018"/>
    </source>
</evidence>
<dbReference type="InterPro" id="IPR039421">
    <property type="entry name" value="Type_1_exporter"/>
</dbReference>
<organism evidence="13 14">
    <name type="scientific">Erwinia aeris</name>
    <dbReference type="NCBI Taxonomy" id="3239803"/>
    <lineage>
        <taxon>Bacteria</taxon>
        <taxon>Pseudomonadati</taxon>
        <taxon>Pseudomonadota</taxon>
        <taxon>Gammaproteobacteria</taxon>
        <taxon>Enterobacterales</taxon>
        <taxon>Erwiniaceae</taxon>
        <taxon>Erwinia</taxon>
    </lineage>
</organism>
<dbReference type="InterPro" id="IPR017871">
    <property type="entry name" value="ABC_transporter-like_CS"/>
</dbReference>
<dbReference type="Pfam" id="PF00664">
    <property type="entry name" value="ABC_membrane"/>
    <property type="match status" value="1"/>
</dbReference>
<dbReference type="Proteomes" id="UP001565243">
    <property type="component" value="Unassembled WGS sequence"/>
</dbReference>
<dbReference type="SMART" id="SM00382">
    <property type="entry name" value="AAA"/>
    <property type="match status" value="1"/>
</dbReference>
<comment type="catalytic activity">
    <reaction evidence="9">
        <text>ATP + H2O + xenobioticSide 1 = ADP + phosphate + xenobioticSide 2.</text>
        <dbReference type="EC" id="7.6.2.2"/>
    </reaction>
</comment>
<evidence type="ECO:0000256" key="2">
    <source>
        <dbReference type="ARBA" id="ARBA00006526"/>
    </source>
</evidence>
<dbReference type="PROSITE" id="PS50893">
    <property type="entry name" value="ABC_TRANSPORTER_2"/>
    <property type="match status" value="1"/>
</dbReference>
<comment type="caution">
    <text evidence="13">The sequence shown here is derived from an EMBL/GenBank/DDBJ whole genome shotgun (WGS) entry which is preliminary data.</text>
</comment>
<keyword evidence="6 13" id="KW-0067">ATP-binding</keyword>
<dbReference type="NCBIfam" id="TIGR02868">
    <property type="entry name" value="CydC"/>
    <property type="match status" value="1"/>
</dbReference>
<keyword evidence="5" id="KW-0547">Nucleotide-binding</keyword>
<feature type="transmembrane region" description="Helical" evidence="10">
    <location>
        <begin position="59"/>
        <end position="76"/>
    </location>
</feature>
<evidence type="ECO:0000259" key="11">
    <source>
        <dbReference type="PROSITE" id="PS50893"/>
    </source>
</evidence>
<dbReference type="GO" id="GO:0005524">
    <property type="term" value="F:ATP binding"/>
    <property type="evidence" value="ECO:0007669"/>
    <property type="project" value="UniProtKB-KW"/>
</dbReference>
<evidence type="ECO:0000313" key="13">
    <source>
        <dbReference type="EMBL" id="MEY8769726.1"/>
    </source>
</evidence>
<keyword evidence="4 10" id="KW-0812">Transmembrane</keyword>
<sequence length="569" mass="62429">MKLIRPWLALLRPHAPRLMLGILLAVVTLLASIALLTLSGWFLAACSLAGAAGLYSFNYMLPAAGVRGAAILRTVARYAERLVSHDGTFRILEDLRVFTFNKLIPLSPGALARFQRGDLLNRLVADVDTLDHLYLRLLSPLLGALVAIVTVTLLLGSLNWPLALMLGGIMLATLLLLPPIFYRLGRKEGEALAHLRALYRSQLTGWLQSQAEMRIYGGVQRFRARLDNTEARWLGAQRFRARLTGLSQGLLTIITGATAVLLLWSASALFHDATLALFLFCALAAFEALAPVGGAFLHLGEVFASARRVNEVILQNPAVNFPAEQGKSPAGIRLKLHDVSFSYNEGFPVLRSISLDIAQGEHVALLGSSGCGKSTLLQLLTRAWDPTNGEIRLNDRPLAAWDEATLRRATGVVTQRVHLFNATLRDNLLLAAPHRHDDELLAMLRKVGLTTLINAEGLDAWLGEGGRQLSGGERRRLGLARALLHDGPLLLLDEPTEGLDTHTERQILTLLREAARGKTMIVVTHRPQGLRHFDKICLMESGTVVEQGTHVELISKRSRYSAFLQRITV</sequence>
<evidence type="ECO:0000259" key="12">
    <source>
        <dbReference type="PROSITE" id="PS50929"/>
    </source>
</evidence>
<feature type="transmembrane region" description="Helical" evidence="10">
    <location>
        <begin position="276"/>
        <end position="299"/>
    </location>
</feature>
<protein>
    <recommendedName>
        <fullName evidence="3">ABC-type xenobiotic transporter</fullName>
        <ecNumber evidence="3">7.6.2.2</ecNumber>
    </recommendedName>
</protein>
<name>A0ABV4E4D5_9GAMM</name>
<comment type="subcellular location">
    <subcellularLocation>
        <location evidence="1">Cell membrane</location>
        <topology evidence="1">Multi-pass membrane protein</topology>
    </subcellularLocation>
</comment>